<proteinExistence type="predicted"/>
<sequence>MRVVEGYLLRYKGGVWAVKGCDHPQGYVVALPREIDGLKVKRIKEGMSIVKERFPALIKYYDKIGFEVPLIPLNESHVIDPFTIVPKDSVSREFASFFPGVGITGSMAYSDSWRDVDFLSFNPRDYETLLRMRNEGKTSPLFTIQENEMETLDSSSFRKLKQERVTEGVYKGMEYTFKIVECFEFPPVEGREEFHGEVEILREVKPHTLPVVYLARDSQGNKLSLTSFRTRFADLRKGDKLTVKGTILKRRGGFLDLDLDIAEIVSLL</sequence>
<accession>A0A510DWV7</accession>
<dbReference type="RefSeq" id="WP_054845964.1">
    <property type="nucleotide sequence ID" value="NZ_AP018929.1"/>
</dbReference>
<dbReference type="GeneID" id="41718363"/>
<reference evidence="4" key="1">
    <citation type="submission" date="2018-09" db="EMBL/GenBank/DDBJ databases">
        <title>Complete Genome Sequencing of Sulfolobus sp. JCM 16834.</title>
        <authorList>
            <person name="Kato S."/>
            <person name="Itoh T."/>
            <person name="Ohkuma M."/>
        </authorList>
    </citation>
    <scope>NUCLEOTIDE SEQUENCE [LARGE SCALE GENOMIC DNA]</scope>
    <source>
        <strain evidence="4">IC-007</strain>
    </source>
</reference>
<gene>
    <name evidence="1" type="ORF">IC006_2021</name>
    <name evidence="2" type="ORF">IC007_2029</name>
</gene>
<dbReference type="EMBL" id="AP018929">
    <property type="protein sequence ID" value="BBG24687.1"/>
    <property type="molecule type" value="Genomic_DNA"/>
</dbReference>
<dbReference type="AlphaFoldDB" id="A0A510DWV7"/>
<evidence type="ECO:0000313" key="4">
    <source>
        <dbReference type="Proteomes" id="UP000325030"/>
    </source>
</evidence>
<evidence type="ECO:0000313" key="2">
    <source>
        <dbReference type="EMBL" id="BBG27475.1"/>
    </source>
</evidence>
<dbReference type="Proteomes" id="UP000322983">
    <property type="component" value="Chromosome"/>
</dbReference>
<dbReference type="KEGG" id="step:IC006_2021"/>
<evidence type="ECO:0000313" key="3">
    <source>
        <dbReference type="Proteomes" id="UP000322983"/>
    </source>
</evidence>
<name>A0A510DWV7_9CREN</name>
<organism evidence="1 3">
    <name type="scientific">Sulfuracidifex tepidarius</name>
    <dbReference type="NCBI Taxonomy" id="1294262"/>
    <lineage>
        <taxon>Archaea</taxon>
        <taxon>Thermoproteota</taxon>
        <taxon>Thermoprotei</taxon>
        <taxon>Sulfolobales</taxon>
        <taxon>Sulfolobaceae</taxon>
        <taxon>Sulfuracidifex</taxon>
    </lineage>
</organism>
<evidence type="ECO:0008006" key="5">
    <source>
        <dbReference type="Google" id="ProtNLM"/>
    </source>
</evidence>
<dbReference type="EMBL" id="AP018930">
    <property type="protein sequence ID" value="BBG27475.1"/>
    <property type="molecule type" value="Genomic_DNA"/>
</dbReference>
<evidence type="ECO:0000313" key="1">
    <source>
        <dbReference type="EMBL" id="BBG24687.1"/>
    </source>
</evidence>
<keyword evidence="3" id="KW-1185">Reference proteome</keyword>
<accession>A0A510E4M2</accession>
<dbReference type="OrthoDB" id="34551at2157"/>
<protein>
    <recommendedName>
        <fullName evidence="5">Polymerase nucleotidyl transferase domain-containing protein</fullName>
    </recommendedName>
</protein>
<dbReference type="Proteomes" id="UP000325030">
    <property type="component" value="Chromosome"/>
</dbReference>
<reference evidence="1 3" key="2">
    <citation type="journal article" date="2020" name="Int. J. Syst. Evol. Microbiol.">
        <title>Sulfuracidifex tepidarius gen. nov., sp. nov. and transfer of Sulfolobus metallicus Huber and Stetter 1992 to the genus Sulfuracidifex as Sulfuracidifex metallicus comb. nov.</title>
        <authorList>
            <person name="Itoh T."/>
            <person name="Miura T."/>
            <person name="Sakai H.D."/>
            <person name="Kato S."/>
            <person name="Ohkuma M."/>
            <person name="Takashina T."/>
        </authorList>
    </citation>
    <scope>NUCLEOTIDE SEQUENCE [LARGE SCALE GENOMIC DNA]</scope>
    <source>
        <strain evidence="1 3">IC-006</strain>
        <strain evidence="2">IC-007</strain>
    </source>
</reference>